<evidence type="ECO:0000313" key="2">
    <source>
        <dbReference type="EMBL" id="KKL56783.1"/>
    </source>
</evidence>
<feature type="domain" description="Inner membrane protein YgaP-like transmembrane" evidence="1">
    <location>
        <begin position="1"/>
        <end position="48"/>
    </location>
</feature>
<dbReference type="EMBL" id="LAZR01030378">
    <property type="protein sequence ID" value="KKL56783.1"/>
    <property type="molecule type" value="Genomic_DNA"/>
</dbReference>
<comment type="caution">
    <text evidence="2">The sequence shown here is derived from an EMBL/GenBank/DDBJ whole genome shotgun (WGS) entry which is preliminary data.</text>
</comment>
<reference evidence="2" key="1">
    <citation type="journal article" date="2015" name="Nature">
        <title>Complex archaea that bridge the gap between prokaryotes and eukaryotes.</title>
        <authorList>
            <person name="Spang A."/>
            <person name="Saw J.H."/>
            <person name="Jorgensen S.L."/>
            <person name="Zaremba-Niedzwiedzka K."/>
            <person name="Martijn J."/>
            <person name="Lind A.E."/>
            <person name="van Eijk R."/>
            <person name="Schleper C."/>
            <person name="Guy L."/>
            <person name="Ettema T.J."/>
        </authorList>
    </citation>
    <scope>NUCLEOTIDE SEQUENCE</scope>
</reference>
<dbReference type="Pfam" id="PF11127">
    <property type="entry name" value="YgaP-like_TM"/>
    <property type="match status" value="1"/>
</dbReference>
<protein>
    <recommendedName>
        <fullName evidence="1">Inner membrane protein YgaP-like transmembrane domain-containing protein</fullName>
    </recommendedName>
</protein>
<gene>
    <name evidence="2" type="ORF">LCGC14_2241970</name>
</gene>
<evidence type="ECO:0000259" key="1">
    <source>
        <dbReference type="Pfam" id="PF11127"/>
    </source>
</evidence>
<name>A0A0F9D4Z4_9ZZZZ</name>
<dbReference type="InterPro" id="IPR021309">
    <property type="entry name" value="YgaP-like_TM"/>
</dbReference>
<sequence>MQKNIGPADKAFRIVIGTSMVLGGLFAPVSTPIKVAMFLVAASAFFTVFSSW</sequence>
<organism evidence="2">
    <name type="scientific">marine sediment metagenome</name>
    <dbReference type="NCBI Taxonomy" id="412755"/>
    <lineage>
        <taxon>unclassified sequences</taxon>
        <taxon>metagenomes</taxon>
        <taxon>ecological metagenomes</taxon>
    </lineage>
</organism>
<proteinExistence type="predicted"/>
<accession>A0A0F9D4Z4</accession>
<dbReference type="AlphaFoldDB" id="A0A0F9D4Z4"/>